<keyword evidence="2" id="KW-1185">Reference proteome</keyword>
<name>A0ABR1BZL0_NECAM</name>
<comment type="caution">
    <text evidence="1">The sequence shown here is derived from an EMBL/GenBank/DDBJ whole genome shotgun (WGS) entry which is preliminary data.</text>
</comment>
<evidence type="ECO:0000313" key="1">
    <source>
        <dbReference type="EMBL" id="KAK6730650.1"/>
    </source>
</evidence>
<proteinExistence type="predicted"/>
<dbReference type="Proteomes" id="UP001303046">
    <property type="component" value="Unassembled WGS sequence"/>
</dbReference>
<evidence type="ECO:0000313" key="2">
    <source>
        <dbReference type="Proteomes" id="UP001303046"/>
    </source>
</evidence>
<organism evidence="1 2">
    <name type="scientific">Necator americanus</name>
    <name type="common">Human hookworm</name>
    <dbReference type="NCBI Taxonomy" id="51031"/>
    <lineage>
        <taxon>Eukaryota</taxon>
        <taxon>Metazoa</taxon>
        <taxon>Ecdysozoa</taxon>
        <taxon>Nematoda</taxon>
        <taxon>Chromadorea</taxon>
        <taxon>Rhabditida</taxon>
        <taxon>Rhabditina</taxon>
        <taxon>Rhabditomorpha</taxon>
        <taxon>Strongyloidea</taxon>
        <taxon>Ancylostomatidae</taxon>
        <taxon>Bunostominae</taxon>
        <taxon>Necator</taxon>
    </lineage>
</organism>
<sequence>MDPTAMHSGGIGCLAKSKPLLRFTTVLAKCRKVAPCSIKVGRRPVVKAKPAVAWLLSLGKSLFATSAYTLPQYPAHWALPSQTSDGMATGDTTRHGDCLRLCTYNARTVSTDTDLAGPLEAAERVKFHVIALEKTKC</sequence>
<accession>A0ABR1BZL0</accession>
<dbReference type="EMBL" id="JAVFWL010000001">
    <property type="protein sequence ID" value="KAK6730650.1"/>
    <property type="molecule type" value="Genomic_DNA"/>
</dbReference>
<reference evidence="1 2" key="1">
    <citation type="submission" date="2023-08" db="EMBL/GenBank/DDBJ databases">
        <title>A Necator americanus chromosomal reference genome.</title>
        <authorList>
            <person name="Ilik V."/>
            <person name="Petrzelkova K.J."/>
            <person name="Pardy F."/>
            <person name="Fuh T."/>
            <person name="Niatou-Singa F.S."/>
            <person name="Gouil Q."/>
            <person name="Baker L."/>
            <person name="Ritchie M.E."/>
            <person name="Jex A.R."/>
            <person name="Gazzola D."/>
            <person name="Li H."/>
            <person name="Toshio Fujiwara R."/>
            <person name="Zhan B."/>
            <person name="Aroian R.V."/>
            <person name="Pafco B."/>
            <person name="Schwarz E.M."/>
        </authorList>
    </citation>
    <scope>NUCLEOTIDE SEQUENCE [LARGE SCALE GENOMIC DNA]</scope>
    <source>
        <strain evidence="1 2">Aroian</strain>
        <tissue evidence="1">Whole animal</tissue>
    </source>
</reference>
<protein>
    <submittedName>
        <fullName evidence="1">Uncharacterized protein</fullName>
    </submittedName>
</protein>
<gene>
    <name evidence="1" type="primary">Necator_chrI.g3370</name>
    <name evidence="1" type="ORF">RB195_007241</name>
</gene>